<dbReference type="InterPro" id="IPR014812">
    <property type="entry name" value="Vps51"/>
</dbReference>
<comment type="similarity">
    <text evidence="1 2">Belongs to the VPS51 family.</text>
</comment>
<gene>
    <name evidence="4" type="ORF">NDN08_002217</name>
</gene>
<dbReference type="Proteomes" id="UP001157974">
    <property type="component" value="Unassembled WGS sequence"/>
</dbReference>
<name>A0AAV8UXI4_9RHOD</name>
<evidence type="ECO:0000313" key="5">
    <source>
        <dbReference type="Proteomes" id="UP001157974"/>
    </source>
</evidence>
<dbReference type="GO" id="GO:0006869">
    <property type="term" value="P:lipid transport"/>
    <property type="evidence" value="ECO:0007669"/>
    <property type="project" value="UniProtKB-UniRule"/>
</dbReference>
<dbReference type="GO" id="GO:0048193">
    <property type="term" value="P:Golgi vesicle transport"/>
    <property type="evidence" value="ECO:0007669"/>
    <property type="project" value="TreeGrafter"/>
</dbReference>
<sequence length="683" mass="75665">MEMEEGRERRSNALLSAYYRNNEVGGVIGEPEGLDFGGKAAAHKHAVELIQTLPLSRLLVCSTQLRKEAQDVESGLHAIVQESYTKFQATAEVVGEVYVRSKDMENELVDVLSSVQKVAEGTEQVNARLASGREKVEQLEGARRVLQLLRATRNLPKRMRELYASGNAQEAALRYSLILPSVSRLEDIHSTFLEARKAIDTTAKELREDISRTMNSSDNQLDPGEAVRLRIQLGESPEIMKDAFLESTAARVLASAAIPEPGFRAACDCLQTFSDGDSSILNKIVKNTTSFDKMFPDAPELFSSWMIRVVDAAVTEPAVTCISKNTERVEKSVVKELVARVRETREAATGALKGEQSPSPAETGIERNGEIRNSLLVSLPNTVDLAMNSVLARGREEIFLKLGKTLRDIASEVLSQERPMHVLLVDYSNEIGLAVDCASLLDKELRAPEERLVRDDTAEATNSVIEYLEKLLLRADDITVEPRSVLIGAKICSVLDKEPRFRKADPMSLCPKLIREYVVRSSTRMAEPLRPCETSPESKAPVRIREVENIFIECLAEVNDVTEDSLRSTSASSISTPERRTPSRRNALVADDLGSLRVGFGTNMELSSLVIMREIMSSVLLSWIEFLRGTEISEEGVEIIHSHCTSLKETVLESFPGSEEGLTEAIHEIMGTTRRRVRSRPAV</sequence>
<reference evidence="4 5" key="1">
    <citation type="journal article" date="2023" name="Nat. Commun.">
        <title>Origin of minicircular mitochondrial genomes in red algae.</title>
        <authorList>
            <person name="Lee Y."/>
            <person name="Cho C.H."/>
            <person name="Lee Y.M."/>
            <person name="Park S.I."/>
            <person name="Yang J.H."/>
            <person name="West J.A."/>
            <person name="Bhattacharya D."/>
            <person name="Yoon H.S."/>
        </authorList>
    </citation>
    <scope>NUCLEOTIDE SEQUENCE [LARGE SCALE GENOMIC DNA]</scope>
    <source>
        <strain evidence="4 5">CCMP1338</strain>
        <tissue evidence="4">Whole cell</tissue>
    </source>
</reference>
<dbReference type="GO" id="GO:1990745">
    <property type="term" value="C:EARP complex"/>
    <property type="evidence" value="ECO:0007669"/>
    <property type="project" value="TreeGrafter"/>
</dbReference>
<comment type="function">
    <text evidence="2">Acts as component of the GARP complex that is involved in retrograde transport from early and late endosomes to the trans-Golgi network (TGN).</text>
</comment>
<evidence type="ECO:0000313" key="4">
    <source>
        <dbReference type="EMBL" id="KAJ8905712.1"/>
    </source>
</evidence>
<evidence type="ECO:0000256" key="2">
    <source>
        <dbReference type="RuleBase" id="RU368010"/>
    </source>
</evidence>
<comment type="subunit">
    <text evidence="2">Component of the Golgi-associated retrograde protein (GARP) complex.</text>
</comment>
<dbReference type="GO" id="GO:0016020">
    <property type="term" value="C:membrane"/>
    <property type="evidence" value="ECO:0007669"/>
    <property type="project" value="TreeGrafter"/>
</dbReference>
<proteinExistence type="inferred from homology"/>
<keyword evidence="2" id="KW-0333">Golgi apparatus</keyword>
<dbReference type="AlphaFoldDB" id="A0AAV8UXI4"/>
<dbReference type="GO" id="GO:0032456">
    <property type="term" value="P:endocytic recycling"/>
    <property type="evidence" value="ECO:0007669"/>
    <property type="project" value="TreeGrafter"/>
</dbReference>
<accession>A0AAV8UXI4</accession>
<dbReference type="GO" id="GO:0042147">
    <property type="term" value="P:retrograde transport, endosome to Golgi"/>
    <property type="evidence" value="ECO:0007669"/>
    <property type="project" value="UniProtKB-UniRule"/>
</dbReference>
<dbReference type="EMBL" id="JAMWBK010000004">
    <property type="protein sequence ID" value="KAJ8905712.1"/>
    <property type="molecule type" value="Genomic_DNA"/>
</dbReference>
<dbReference type="GO" id="GO:0007041">
    <property type="term" value="P:lysosomal transport"/>
    <property type="evidence" value="ECO:0007669"/>
    <property type="project" value="TreeGrafter"/>
</dbReference>
<dbReference type="GO" id="GO:0000938">
    <property type="term" value="C:GARP complex"/>
    <property type="evidence" value="ECO:0007669"/>
    <property type="project" value="UniProtKB-UniRule"/>
</dbReference>
<keyword evidence="2" id="KW-0445">Lipid transport</keyword>
<dbReference type="GO" id="GO:0005829">
    <property type="term" value="C:cytosol"/>
    <property type="evidence" value="ECO:0007669"/>
    <property type="project" value="GOC"/>
</dbReference>
<dbReference type="PANTHER" id="PTHR15954:SF4">
    <property type="entry name" value="VACUOLAR PROTEIN SORTING-ASSOCIATED PROTEIN 51 HOMOLOG"/>
    <property type="match status" value="1"/>
</dbReference>
<dbReference type="GO" id="GO:0007030">
    <property type="term" value="P:Golgi organization"/>
    <property type="evidence" value="ECO:0007669"/>
    <property type="project" value="UniProtKB-UniRule"/>
</dbReference>
<evidence type="ECO:0000256" key="1">
    <source>
        <dbReference type="ARBA" id="ARBA00006080"/>
    </source>
</evidence>
<comment type="caution">
    <text evidence="4">The sequence shown here is derived from an EMBL/GenBank/DDBJ whole genome shotgun (WGS) entry which is preliminary data.</text>
</comment>
<comment type="subcellular location">
    <subcellularLocation>
        <location evidence="2">Golgi apparatus</location>
        <location evidence="2">trans-Golgi network</location>
    </subcellularLocation>
</comment>
<organism evidence="4 5">
    <name type="scientific">Rhodosorus marinus</name>
    <dbReference type="NCBI Taxonomy" id="101924"/>
    <lineage>
        <taxon>Eukaryota</taxon>
        <taxon>Rhodophyta</taxon>
        <taxon>Stylonematophyceae</taxon>
        <taxon>Stylonematales</taxon>
        <taxon>Stylonemataceae</taxon>
        <taxon>Rhodosorus</taxon>
    </lineage>
</organism>
<feature type="region of interest" description="Disordered" evidence="3">
    <location>
        <begin position="348"/>
        <end position="367"/>
    </location>
</feature>
<keyword evidence="5" id="KW-1185">Reference proteome</keyword>
<keyword evidence="2" id="KW-0813">Transport</keyword>
<keyword evidence="2" id="KW-0653">Protein transport</keyword>
<protein>
    <recommendedName>
        <fullName evidence="2">Vacuolar protein sorting-associated protein 51 homolog</fullName>
    </recommendedName>
</protein>
<dbReference type="GO" id="GO:0015031">
    <property type="term" value="P:protein transport"/>
    <property type="evidence" value="ECO:0007669"/>
    <property type="project" value="UniProtKB-UniRule"/>
</dbReference>
<evidence type="ECO:0000256" key="3">
    <source>
        <dbReference type="SAM" id="MobiDB-lite"/>
    </source>
</evidence>
<dbReference type="PANTHER" id="PTHR15954">
    <property type="entry name" value="VACUOLAR PROTEIN SORTING-ASSOCIATED PROTEIN 51 HOMOLOG"/>
    <property type="match status" value="1"/>
</dbReference>